<evidence type="ECO:0000313" key="5">
    <source>
        <dbReference type="Proteomes" id="UP001499959"/>
    </source>
</evidence>
<comment type="caution">
    <text evidence="4">The sequence shown here is derived from an EMBL/GenBank/DDBJ whole genome shotgun (WGS) entry which is preliminary data.</text>
</comment>
<dbReference type="Gene3D" id="3.30.1330.60">
    <property type="entry name" value="OmpA-like domain"/>
    <property type="match status" value="1"/>
</dbReference>
<evidence type="ECO:0000313" key="4">
    <source>
        <dbReference type="EMBL" id="GAA4800080.1"/>
    </source>
</evidence>
<dbReference type="Pfam" id="PF00691">
    <property type="entry name" value="OmpA"/>
    <property type="match status" value="1"/>
</dbReference>
<dbReference type="Proteomes" id="UP001499959">
    <property type="component" value="Unassembled WGS sequence"/>
</dbReference>
<dbReference type="EMBL" id="BAABJE010000014">
    <property type="protein sequence ID" value="GAA4800080.1"/>
    <property type="molecule type" value="Genomic_DNA"/>
</dbReference>
<reference evidence="5" key="1">
    <citation type="journal article" date="2019" name="Int. J. Syst. Evol. Microbiol.">
        <title>The Global Catalogue of Microorganisms (GCM) 10K type strain sequencing project: providing services to taxonomists for standard genome sequencing and annotation.</title>
        <authorList>
            <consortium name="The Broad Institute Genomics Platform"/>
            <consortium name="The Broad Institute Genome Sequencing Center for Infectious Disease"/>
            <person name="Wu L."/>
            <person name="Ma J."/>
        </authorList>
    </citation>
    <scope>NUCLEOTIDE SEQUENCE [LARGE SCALE GENOMIC DNA]</scope>
    <source>
        <strain evidence="5">JCM 18204</strain>
    </source>
</reference>
<dbReference type="InterPro" id="IPR006665">
    <property type="entry name" value="OmpA-like"/>
</dbReference>
<name>A0ABP9BW72_9GAMM</name>
<feature type="domain" description="OmpA-like" evidence="3">
    <location>
        <begin position="188"/>
        <end position="267"/>
    </location>
</feature>
<organism evidence="4 5">
    <name type="scientific">Lysobacter hankyongensis</name>
    <dbReference type="NCBI Taxonomy" id="1176535"/>
    <lineage>
        <taxon>Bacteria</taxon>
        <taxon>Pseudomonadati</taxon>
        <taxon>Pseudomonadota</taxon>
        <taxon>Gammaproteobacteria</taxon>
        <taxon>Lysobacterales</taxon>
        <taxon>Lysobacteraceae</taxon>
        <taxon>Lysobacter</taxon>
    </lineage>
</organism>
<feature type="signal peptide" evidence="2">
    <location>
        <begin position="1"/>
        <end position="31"/>
    </location>
</feature>
<evidence type="ECO:0000259" key="3">
    <source>
        <dbReference type="Pfam" id="PF00691"/>
    </source>
</evidence>
<dbReference type="Gene3D" id="3.40.1520.20">
    <property type="match status" value="1"/>
</dbReference>
<feature type="region of interest" description="Disordered" evidence="1">
    <location>
        <begin position="262"/>
        <end position="295"/>
    </location>
</feature>
<evidence type="ECO:0000256" key="2">
    <source>
        <dbReference type="SAM" id="SignalP"/>
    </source>
</evidence>
<proteinExistence type="predicted"/>
<dbReference type="SUPFAM" id="SSF103088">
    <property type="entry name" value="OmpA-like"/>
    <property type="match status" value="1"/>
</dbReference>
<dbReference type="InterPro" id="IPR036737">
    <property type="entry name" value="OmpA-like_sf"/>
</dbReference>
<protein>
    <recommendedName>
        <fullName evidence="3">OmpA-like domain-containing protein</fullName>
    </recommendedName>
</protein>
<accession>A0ABP9BW72</accession>
<sequence length="295" mass="30956">MPVPFPSRRSRIRNLLLILCAAIAIVACDRASTPAPQAPTIQREPFDATLSVVDNSGRVRFDAIIDTAATKTGIEQALLAAYGPNRADGFIQVDNVAREAPWLSGLPEFMKTFSTVTGAAVSFKANTVVLSGNPSPDQRRALRAAAEQAFPGLRLQGLFDLPADPESKPASLSPEALAKNLNQMPLQFKPGSGQVSDDSLALVAQAADAIRSAPAGTRLLIVGPVVATADTGNDMFLSKQRAEALKVQLILNGISPAVIDTRGWGDSADGKPVDPAAPPPVPPPGGAPMRFELVR</sequence>
<keyword evidence="5" id="KW-1185">Reference proteome</keyword>
<keyword evidence="2" id="KW-0732">Signal</keyword>
<feature type="chain" id="PRO_5047401192" description="OmpA-like domain-containing protein" evidence="2">
    <location>
        <begin position="32"/>
        <end position="295"/>
    </location>
</feature>
<feature type="compositionally biased region" description="Pro residues" evidence="1">
    <location>
        <begin position="275"/>
        <end position="286"/>
    </location>
</feature>
<dbReference type="RefSeq" id="WP_345303954.1">
    <property type="nucleotide sequence ID" value="NZ_BAABJE010000014.1"/>
</dbReference>
<gene>
    <name evidence="4" type="ORF">GCM10023307_28080</name>
</gene>
<evidence type="ECO:0000256" key="1">
    <source>
        <dbReference type="SAM" id="MobiDB-lite"/>
    </source>
</evidence>